<name>A0A1M5B2H9_9SPHI</name>
<comment type="function">
    <text evidence="1">Catalyzes the cleavage of 5-oxoproline to form L-glutamate coupled to the hydrolysis of ATP to ADP and inorganic phosphate.</text>
</comment>
<dbReference type="InterPro" id="IPR011330">
    <property type="entry name" value="Glyco_hydro/deAcase_b/a-brl"/>
</dbReference>
<comment type="catalytic activity">
    <reaction evidence="1">
        <text>5-oxo-L-proline + ATP + 2 H2O = L-glutamate + ADP + phosphate + H(+)</text>
        <dbReference type="Rhea" id="RHEA:10348"/>
        <dbReference type="ChEBI" id="CHEBI:15377"/>
        <dbReference type="ChEBI" id="CHEBI:15378"/>
        <dbReference type="ChEBI" id="CHEBI:29985"/>
        <dbReference type="ChEBI" id="CHEBI:30616"/>
        <dbReference type="ChEBI" id="CHEBI:43474"/>
        <dbReference type="ChEBI" id="CHEBI:58402"/>
        <dbReference type="ChEBI" id="CHEBI:456216"/>
        <dbReference type="EC" id="3.5.2.9"/>
    </reaction>
</comment>
<keyword evidence="1" id="KW-0547">Nucleotide-binding</keyword>
<gene>
    <name evidence="1" type="primary">pxpA</name>
    <name evidence="2" type="ORF">SAMN04488522_102989</name>
</gene>
<sequence>MPDYFAADLNCDMGESFGAFHIGNDEAILPFVSSANIACGFHAGDPAVMKKTVRLAMKYGVAIGAHPGLPDLQGFGRREMAISPEEAYDMVVYQIGSLASFVKSEGGTMKHVKPHGALYNMAAVNKGLATAIAEAVYKVDPELVLYGLSGSELILAGSAAGLRVANEVFADRTYQQNGTLTPRRQANALITDHHLAIAQVVHMVKEGEVLSEQGLPVKIKADTICIHGDGSSAVAFATNIYAAFKEEGIVLSSSHQTRTTANNSGE</sequence>
<dbReference type="InterPro" id="IPR005501">
    <property type="entry name" value="LamB/YcsF/PxpA-like"/>
</dbReference>
<dbReference type="Pfam" id="PF03746">
    <property type="entry name" value="LamB_YcsF"/>
    <property type="match status" value="1"/>
</dbReference>
<evidence type="ECO:0000256" key="1">
    <source>
        <dbReference type="HAMAP-Rule" id="MF_00691"/>
    </source>
</evidence>
<keyword evidence="1" id="KW-0067">ATP-binding</keyword>
<evidence type="ECO:0000313" key="3">
    <source>
        <dbReference type="Proteomes" id="UP000184287"/>
    </source>
</evidence>
<dbReference type="Gene3D" id="3.20.20.370">
    <property type="entry name" value="Glycoside hydrolase/deacetylase"/>
    <property type="match status" value="1"/>
</dbReference>
<comment type="subunit">
    <text evidence="1">Forms a complex composed of PxpA, PxpB and PxpC.</text>
</comment>
<dbReference type="RefSeq" id="WP_073231197.1">
    <property type="nucleotide sequence ID" value="NZ_FQUQ01000002.1"/>
</dbReference>
<keyword evidence="1" id="KW-0378">Hydrolase</keyword>
<dbReference type="STRING" id="288992.SAMN04488522_102989"/>
<reference evidence="3" key="1">
    <citation type="submission" date="2016-11" db="EMBL/GenBank/DDBJ databases">
        <authorList>
            <person name="Varghese N."/>
            <person name="Submissions S."/>
        </authorList>
    </citation>
    <scope>NUCLEOTIDE SEQUENCE [LARGE SCALE GENOMIC DNA]</scope>
    <source>
        <strain evidence="3">DSM 16990</strain>
    </source>
</reference>
<dbReference type="GO" id="GO:0017168">
    <property type="term" value="F:5-oxoprolinase (ATP-hydrolyzing) activity"/>
    <property type="evidence" value="ECO:0007669"/>
    <property type="project" value="UniProtKB-UniRule"/>
</dbReference>
<proteinExistence type="inferred from homology"/>
<dbReference type="AlphaFoldDB" id="A0A1M5B2H9"/>
<dbReference type="GO" id="GO:0005524">
    <property type="term" value="F:ATP binding"/>
    <property type="evidence" value="ECO:0007669"/>
    <property type="project" value="UniProtKB-UniRule"/>
</dbReference>
<dbReference type="PANTHER" id="PTHR30292">
    <property type="entry name" value="UNCHARACTERIZED PROTEIN YBGL-RELATED"/>
    <property type="match status" value="1"/>
</dbReference>
<keyword evidence="3" id="KW-1185">Reference proteome</keyword>
<dbReference type="Proteomes" id="UP000184287">
    <property type="component" value="Unassembled WGS sequence"/>
</dbReference>
<dbReference type="NCBIfam" id="NF003816">
    <property type="entry name" value="PRK05406.1-5"/>
    <property type="match status" value="1"/>
</dbReference>
<protein>
    <recommendedName>
        <fullName evidence="1">5-oxoprolinase subunit A</fullName>
        <shortName evidence="1">5-OPase subunit A</shortName>
        <ecNumber evidence="1">3.5.2.9</ecNumber>
    </recommendedName>
    <alternativeName>
        <fullName evidence="1">5-oxoprolinase (ATP-hydrolyzing) subunit A</fullName>
    </alternativeName>
</protein>
<dbReference type="PANTHER" id="PTHR30292:SF0">
    <property type="entry name" value="5-OXOPROLINASE SUBUNIT A"/>
    <property type="match status" value="1"/>
</dbReference>
<dbReference type="OrthoDB" id="9773478at2"/>
<accession>A0A1M5B2H9</accession>
<evidence type="ECO:0000313" key="2">
    <source>
        <dbReference type="EMBL" id="SHF36616.1"/>
    </source>
</evidence>
<dbReference type="HAMAP" id="MF_00691">
    <property type="entry name" value="PxpA"/>
    <property type="match status" value="1"/>
</dbReference>
<comment type="similarity">
    <text evidence="1">Belongs to the LamB/PxpA family.</text>
</comment>
<dbReference type="EMBL" id="FQUQ01000002">
    <property type="protein sequence ID" value="SHF36616.1"/>
    <property type="molecule type" value="Genomic_DNA"/>
</dbReference>
<dbReference type="GO" id="GO:0005975">
    <property type="term" value="P:carbohydrate metabolic process"/>
    <property type="evidence" value="ECO:0007669"/>
    <property type="project" value="InterPro"/>
</dbReference>
<dbReference type="NCBIfam" id="NF003814">
    <property type="entry name" value="PRK05406.1-3"/>
    <property type="match status" value="1"/>
</dbReference>
<dbReference type="EC" id="3.5.2.9" evidence="1"/>
<dbReference type="CDD" id="cd10787">
    <property type="entry name" value="LamB_YcsF_like"/>
    <property type="match status" value="1"/>
</dbReference>
<dbReference type="SUPFAM" id="SSF88713">
    <property type="entry name" value="Glycoside hydrolase/deacetylase"/>
    <property type="match status" value="1"/>
</dbReference>
<organism evidence="2 3">
    <name type="scientific">Pedobacter caeni</name>
    <dbReference type="NCBI Taxonomy" id="288992"/>
    <lineage>
        <taxon>Bacteria</taxon>
        <taxon>Pseudomonadati</taxon>
        <taxon>Bacteroidota</taxon>
        <taxon>Sphingobacteriia</taxon>
        <taxon>Sphingobacteriales</taxon>
        <taxon>Sphingobacteriaceae</taxon>
        <taxon>Pedobacter</taxon>
    </lineage>
</organism>